<feature type="domain" description="HTH araC/xylS-type" evidence="3">
    <location>
        <begin position="210"/>
        <end position="308"/>
    </location>
</feature>
<sequence>MKIMQLHTDHPREARAVDDPRQQELAERVARLVPADGVHPSAWAPLTLIRASAPNQGLPSVYEPSLCVVVQGSKRTLIGDRVFHYDPLNYLVVSVTLPAVGQILEASPEQPYLCLRLAIDTEEVARLMLELGQDGGGESRDGELGMCVASMSGELLDALLRLVCLLDTPRDLPVLAPAASREIQYRVLMGGLGHQLRHLAVHDGRTHRVARAIDWIRSNYDRTLRVDSLAEAMHMSPSSLHHQFKAVTAMSPLQFQKQLRLHEARRLMFSEGMEAAVAAHRVGYESPSQFSREYRRLFGAPPRREVKAMQGSADVGAV</sequence>
<dbReference type="InterPro" id="IPR009594">
    <property type="entry name" value="Tscrpt_reg_HTH_AraC_N"/>
</dbReference>
<accession>A0A2U9TD35</accession>
<dbReference type="InterPro" id="IPR018060">
    <property type="entry name" value="HTH_AraC"/>
</dbReference>
<dbReference type="PANTHER" id="PTHR43436:SF1">
    <property type="entry name" value="TRANSCRIPTIONAL REGULATORY PROTEIN"/>
    <property type="match status" value="1"/>
</dbReference>
<evidence type="ECO:0000256" key="1">
    <source>
        <dbReference type="ARBA" id="ARBA00023015"/>
    </source>
</evidence>
<keyword evidence="1" id="KW-0805">Transcription regulation</keyword>
<proteinExistence type="predicted"/>
<evidence type="ECO:0000259" key="3">
    <source>
        <dbReference type="PROSITE" id="PS01124"/>
    </source>
</evidence>
<dbReference type="KEGG" id="lmb:C9I47_1790"/>
<dbReference type="Pfam" id="PF12833">
    <property type="entry name" value="HTH_18"/>
    <property type="match status" value="1"/>
</dbReference>
<dbReference type="EMBL" id="CP029843">
    <property type="protein sequence ID" value="AWV07479.1"/>
    <property type="molecule type" value="Genomic_DNA"/>
</dbReference>
<evidence type="ECO:0000256" key="2">
    <source>
        <dbReference type="ARBA" id="ARBA00023163"/>
    </source>
</evidence>
<dbReference type="PANTHER" id="PTHR43436">
    <property type="entry name" value="ARAC-FAMILY TRANSCRIPTIONAL REGULATOR"/>
    <property type="match status" value="1"/>
</dbReference>
<dbReference type="GO" id="GO:0003700">
    <property type="term" value="F:DNA-binding transcription factor activity"/>
    <property type="evidence" value="ECO:0007669"/>
    <property type="project" value="InterPro"/>
</dbReference>
<dbReference type="InterPro" id="IPR009057">
    <property type="entry name" value="Homeodomain-like_sf"/>
</dbReference>
<keyword evidence="5" id="KW-1185">Reference proteome</keyword>
<organism evidence="4 5">
    <name type="scientific">Marilutibacter maris</name>
    <dbReference type="NCBI Taxonomy" id="1605891"/>
    <lineage>
        <taxon>Bacteria</taxon>
        <taxon>Pseudomonadati</taxon>
        <taxon>Pseudomonadota</taxon>
        <taxon>Gammaproteobacteria</taxon>
        <taxon>Lysobacterales</taxon>
        <taxon>Lysobacteraceae</taxon>
        <taxon>Marilutibacter</taxon>
    </lineage>
</organism>
<dbReference type="AlphaFoldDB" id="A0A2U9TD35"/>
<dbReference type="Proteomes" id="UP000249447">
    <property type="component" value="Chromosome"/>
</dbReference>
<dbReference type="RefSeq" id="WP_223250083.1">
    <property type="nucleotide sequence ID" value="NZ_CP029843.1"/>
</dbReference>
<name>A0A2U9TD35_9GAMM</name>
<evidence type="ECO:0000313" key="4">
    <source>
        <dbReference type="EMBL" id="AWV07479.1"/>
    </source>
</evidence>
<dbReference type="SMART" id="SM00342">
    <property type="entry name" value="HTH_ARAC"/>
    <property type="match status" value="1"/>
</dbReference>
<gene>
    <name evidence="4" type="ORF">C9I47_1790</name>
</gene>
<reference evidence="4 5" key="1">
    <citation type="submission" date="2018-05" db="EMBL/GenBank/DDBJ databases">
        <title>The complete genome of Lysobacter maris HZ9B, a marine bacterium antagonistic against terrestrial plant pathogens.</title>
        <authorList>
            <person name="Zhang X.-Q."/>
        </authorList>
    </citation>
    <scope>NUCLEOTIDE SEQUENCE [LARGE SCALE GENOMIC DNA]</scope>
    <source>
        <strain evidence="4 5">HZ9B</strain>
    </source>
</reference>
<dbReference type="GO" id="GO:0043565">
    <property type="term" value="F:sequence-specific DNA binding"/>
    <property type="evidence" value="ECO:0007669"/>
    <property type="project" value="InterPro"/>
</dbReference>
<keyword evidence="2" id="KW-0804">Transcription</keyword>
<evidence type="ECO:0000313" key="5">
    <source>
        <dbReference type="Proteomes" id="UP000249447"/>
    </source>
</evidence>
<protein>
    <submittedName>
        <fullName evidence="4">AraC family transcriptional regulator</fullName>
    </submittedName>
</protein>
<dbReference type="Gene3D" id="1.10.10.60">
    <property type="entry name" value="Homeodomain-like"/>
    <property type="match status" value="1"/>
</dbReference>
<dbReference type="PROSITE" id="PS01124">
    <property type="entry name" value="HTH_ARAC_FAMILY_2"/>
    <property type="match status" value="1"/>
</dbReference>
<dbReference type="Pfam" id="PF06719">
    <property type="entry name" value="AraC_N"/>
    <property type="match status" value="1"/>
</dbReference>
<dbReference type="SUPFAM" id="SSF46689">
    <property type="entry name" value="Homeodomain-like"/>
    <property type="match status" value="2"/>
</dbReference>